<keyword evidence="1" id="KW-0175">Coiled coil</keyword>
<accession>K1RD92</accession>
<dbReference type="AlphaFoldDB" id="K1RD92"/>
<dbReference type="InterPro" id="IPR001668">
    <property type="entry name" value="Mob_Pre"/>
</dbReference>
<organism evidence="2">
    <name type="scientific">human gut metagenome</name>
    <dbReference type="NCBI Taxonomy" id="408170"/>
    <lineage>
        <taxon>unclassified sequences</taxon>
        <taxon>metagenomes</taxon>
        <taxon>organismal metagenomes</taxon>
    </lineage>
</organism>
<protein>
    <submittedName>
        <fullName evidence="2">Plasmid recombination enzyme</fullName>
    </submittedName>
</protein>
<proteinExistence type="predicted"/>
<dbReference type="EMBL" id="AJWZ01011031">
    <property type="protein sequence ID" value="EKC46722.1"/>
    <property type="molecule type" value="Genomic_DNA"/>
</dbReference>
<feature type="coiled-coil region" evidence="1">
    <location>
        <begin position="268"/>
        <end position="301"/>
    </location>
</feature>
<dbReference type="CDD" id="cd17242">
    <property type="entry name" value="MobM_relaxase"/>
    <property type="match status" value="1"/>
</dbReference>
<gene>
    <name evidence="2" type="ORF">OBE_16104</name>
</gene>
<evidence type="ECO:0000256" key="1">
    <source>
        <dbReference type="SAM" id="Coils"/>
    </source>
</evidence>
<sequence>MYSGKQALRLEKFEASNIGGLDKELKERKGSGKYDSSRTPYNIELINYDGPTLSSSTFDYLYSNNINYNPNKKNTKVLNVLIITSGQEFFEHYGMEFKDTGEFYKTGDNAGQPIRHVVIDENHKLPTEIKKFFDESLNFIKEYVGSENIRYAAIHLDESTPHMHIYFTPVVNEVKRKVFELDENGHQLKHEIVNKNGEKKLVPIQKKDENGKNIYETVKGKFLNSDQFWKQKGGNASYTLLQDDYNEFIKSRGFNIFRGEIGGDKTHLTNAMKQQIELNALNQEIKQENELLKEANKAENQFIDKVDTETSKDILNPVKKGIMKQYKDEDIDKLSLYSKELAEDNIKKDLEIEILTKEVNNFKSGQAYIKQKKIIDSQKEIIDNKNKEIGFWKNKFQELTEEFNNFKTMIQNKIYSLTTKLLDVLHIPYNWHQANDPDFAINKAKQYLNKNKSRDDLER</sequence>
<dbReference type="Pfam" id="PF01076">
    <property type="entry name" value="Mob_Pre"/>
    <property type="match status" value="1"/>
</dbReference>
<reference evidence="2" key="1">
    <citation type="journal article" date="2013" name="Environ. Microbiol.">
        <title>Microbiota from the distal guts of lean and obese adolescents exhibit partial functional redundancy besides clear differences in community structure.</title>
        <authorList>
            <person name="Ferrer M."/>
            <person name="Ruiz A."/>
            <person name="Lanza F."/>
            <person name="Haange S.B."/>
            <person name="Oberbach A."/>
            <person name="Till H."/>
            <person name="Bargiela R."/>
            <person name="Campoy C."/>
            <person name="Segura M.T."/>
            <person name="Richter M."/>
            <person name="von Bergen M."/>
            <person name="Seifert J."/>
            <person name="Suarez A."/>
        </authorList>
    </citation>
    <scope>NUCLEOTIDE SEQUENCE</scope>
</reference>
<name>K1RD92_9ZZZZ</name>
<dbReference type="Gene3D" id="3.30.930.30">
    <property type="match status" value="1"/>
</dbReference>
<dbReference type="GO" id="GO:0003677">
    <property type="term" value="F:DNA binding"/>
    <property type="evidence" value="ECO:0007669"/>
    <property type="project" value="InterPro"/>
</dbReference>
<evidence type="ECO:0000313" key="2">
    <source>
        <dbReference type="EMBL" id="EKC46722.1"/>
    </source>
</evidence>
<comment type="caution">
    <text evidence="2">The sequence shown here is derived from an EMBL/GenBank/DDBJ whole genome shotgun (WGS) entry which is preliminary data.</text>
</comment>
<dbReference type="GO" id="GO:0006310">
    <property type="term" value="P:DNA recombination"/>
    <property type="evidence" value="ECO:0007669"/>
    <property type="project" value="InterPro"/>
</dbReference>